<keyword evidence="2" id="KW-0812">Transmembrane</keyword>
<evidence type="ECO:0000313" key="3">
    <source>
        <dbReference type="EMBL" id="CAE0783170.1"/>
    </source>
</evidence>
<dbReference type="GO" id="GO:0007031">
    <property type="term" value="P:peroxisome organization"/>
    <property type="evidence" value="ECO:0007669"/>
    <property type="project" value="InterPro"/>
</dbReference>
<protein>
    <submittedName>
        <fullName evidence="3">Uncharacterized protein</fullName>
    </submittedName>
</protein>
<proteinExistence type="predicted"/>
<evidence type="ECO:0000256" key="1">
    <source>
        <dbReference type="SAM" id="MobiDB-lite"/>
    </source>
</evidence>
<dbReference type="InterPro" id="IPR037485">
    <property type="entry name" value="PEX22"/>
</dbReference>
<keyword evidence="2" id="KW-1133">Transmembrane helix</keyword>
<dbReference type="EMBL" id="HBIZ01056500">
    <property type="protein sequence ID" value="CAE0783170.1"/>
    <property type="molecule type" value="Transcribed_RNA"/>
</dbReference>
<feature type="compositionally biased region" description="Polar residues" evidence="1">
    <location>
        <begin position="41"/>
        <end position="58"/>
    </location>
</feature>
<gene>
    <name evidence="3" type="ORF">PCAR00345_LOCUS35873</name>
</gene>
<reference evidence="3" key="1">
    <citation type="submission" date="2021-01" db="EMBL/GenBank/DDBJ databases">
        <authorList>
            <person name="Corre E."/>
            <person name="Pelletier E."/>
            <person name="Niang G."/>
            <person name="Scheremetjew M."/>
            <person name="Finn R."/>
            <person name="Kale V."/>
            <person name="Holt S."/>
            <person name="Cochrane G."/>
            <person name="Meng A."/>
            <person name="Brown T."/>
            <person name="Cohen L."/>
        </authorList>
    </citation>
    <scope>NUCLEOTIDE SEQUENCE</scope>
    <source>
        <strain evidence="3">CCMP645</strain>
    </source>
</reference>
<accession>A0A7S4C0J9</accession>
<dbReference type="Pfam" id="PF22978">
    <property type="entry name" value="HAD_Pex22"/>
    <property type="match status" value="1"/>
</dbReference>
<dbReference type="PANTHER" id="PTHR34126">
    <property type="entry name" value="PEROXISOME BIOGENESIS PROTEIN 22"/>
    <property type="match status" value="1"/>
</dbReference>
<evidence type="ECO:0000256" key="2">
    <source>
        <dbReference type="SAM" id="Phobius"/>
    </source>
</evidence>
<keyword evidence="2" id="KW-0472">Membrane</keyword>
<name>A0A7S4C0J9_CHRCT</name>
<feature type="region of interest" description="Disordered" evidence="1">
    <location>
        <begin position="36"/>
        <end position="61"/>
    </location>
</feature>
<organism evidence="3">
    <name type="scientific">Chrysotila carterae</name>
    <name type="common">Marine alga</name>
    <name type="synonym">Syracosphaera carterae</name>
    <dbReference type="NCBI Taxonomy" id="13221"/>
    <lineage>
        <taxon>Eukaryota</taxon>
        <taxon>Haptista</taxon>
        <taxon>Haptophyta</taxon>
        <taxon>Prymnesiophyceae</taxon>
        <taxon>Isochrysidales</taxon>
        <taxon>Isochrysidaceae</taxon>
        <taxon>Chrysotila</taxon>
    </lineage>
</organism>
<sequence length="214" mass="23148">MGIGTLLNLIAANRPFLLALLICAIAYVLFRTPREAPPPSGDNSQPSGALTPTPSSSVQKRETLSLATSGVILYWENMKPKLRPGAAEGLFQLCSFSDVYLITTLPQDADDCEESVMALFTQAGFFEPGRIERHKALFCTTEDGRGAMCRQLTPATHVDTSATVAAYLLPHLPMVVQVVGPNSSGHGQSRSDKAPVLVHSFDAFVQVRCAMRER</sequence>
<dbReference type="PANTHER" id="PTHR34126:SF1">
    <property type="entry name" value="PEROXISOME BIOGENESIS PROTEIN 22"/>
    <property type="match status" value="1"/>
</dbReference>
<feature type="transmembrane region" description="Helical" evidence="2">
    <location>
        <begin position="6"/>
        <end position="30"/>
    </location>
</feature>
<dbReference type="AlphaFoldDB" id="A0A7S4C0J9"/>